<reference evidence="1 2" key="1">
    <citation type="submission" date="2017-07" db="EMBL/GenBank/DDBJ databases">
        <authorList>
            <person name="Sun Z.S."/>
            <person name="Albrecht U."/>
            <person name="Echele G."/>
            <person name="Lee C.C."/>
        </authorList>
    </citation>
    <scope>NUCLEOTIDE SEQUENCE [LARGE SCALE GENOMIC DNA]</scope>
    <source>
        <strain evidence="1 2">CGMCC 1.12672</strain>
    </source>
</reference>
<sequence length="163" mass="18178">MIHHTDEGEDIEFIEVYGDSVVKGERRTEIANEAWSIAQTLIMHHLTTLKAPTTERVEGIAEGVIRNPHTRRAREARRARFITVRPNAITPRTEHQGGAHASPVGHERRGHWRTYKTGKRTWVSAMSVNGGAVEGETRNYRVLAATGMVDDSFVKLAEGELSG</sequence>
<dbReference type="EMBL" id="OBMI01000002">
    <property type="protein sequence ID" value="SOB86739.1"/>
    <property type="molecule type" value="Genomic_DNA"/>
</dbReference>
<keyword evidence="2" id="KW-1185">Reference proteome</keyword>
<accession>A0A285QZD6</accession>
<organism evidence="1 2">
    <name type="scientific">Sphingomonas guangdongensis</name>
    <dbReference type="NCBI Taxonomy" id="1141890"/>
    <lineage>
        <taxon>Bacteria</taxon>
        <taxon>Pseudomonadati</taxon>
        <taxon>Pseudomonadota</taxon>
        <taxon>Alphaproteobacteria</taxon>
        <taxon>Sphingomonadales</taxon>
        <taxon>Sphingomonadaceae</taxon>
        <taxon>Sphingomonas</taxon>
    </lineage>
</organism>
<gene>
    <name evidence="1" type="ORF">SAMN06297144_1848</name>
</gene>
<protein>
    <submittedName>
        <fullName evidence="1">Uncharacterized protein</fullName>
    </submittedName>
</protein>
<proteinExistence type="predicted"/>
<dbReference type="AlphaFoldDB" id="A0A285QZD6"/>
<name>A0A285QZD6_9SPHN</name>
<dbReference type="Proteomes" id="UP000219494">
    <property type="component" value="Unassembled WGS sequence"/>
</dbReference>
<evidence type="ECO:0000313" key="2">
    <source>
        <dbReference type="Proteomes" id="UP000219494"/>
    </source>
</evidence>
<evidence type="ECO:0000313" key="1">
    <source>
        <dbReference type="EMBL" id="SOB86739.1"/>
    </source>
</evidence>